<keyword evidence="17" id="KW-1133">Transmembrane helix</keyword>
<dbReference type="InterPro" id="IPR003594">
    <property type="entry name" value="HATPase_dom"/>
</dbReference>
<evidence type="ECO:0000256" key="8">
    <source>
        <dbReference type="ARBA" id="ARBA00022679"/>
    </source>
</evidence>
<protein>
    <recommendedName>
        <fullName evidence="5">Oxygen sensor histidine kinase NreB</fullName>
        <ecNumber evidence="4">2.7.13.3</ecNumber>
    </recommendedName>
    <alternativeName>
        <fullName evidence="15">Nitrogen regulation protein B</fullName>
    </alternativeName>
</protein>
<dbReference type="InterPro" id="IPR036890">
    <property type="entry name" value="HATPase_C_sf"/>
</dbReference>
<dbReference type="InterPro" id="IPR017205">
    <property type="entry name" value="Sig_transdc_His_kinase_ChrS"/>
</dbReference>
<dbReference type="GO" id="GO:0000155">
    <property type="term" value="F:phosphorelay sensor kinase activity"/>
    <property type="evidence" value="ECO:0007669"/>
    <property type="project" value="InterPro"/>
</dbReference>
<dbReference type="CDD" id="cd16917">
    <property type="entry name" value="HATPase_UhpB-NarQ-NarX-like"/>
    <property type="match status" value="1"/>
</dbReference>
<dbReference type="GO" id="GO:0051539">
    <property type="term" value="F:4 iron, 4 sulfur cluster binding"/>
    <property type="evidence" value="ECO:0007669"/>
    <property type="project" value="UniProtKB-KW"/>
</dbReference>
<dbReference type="Gene3D" id="1.20.5.1930">
    <property type="match status" value="1"/>
</dbReference>
<dbReference type="PANTHER" id="PTHR24421">
    <property type="entry name" value="NITRATE/NITRITE SENSOR PROTEIN NARX-RELATED"/>
    <property type="match status" value="1"/>
</dbReference>
<evidence type="ECO:0000313" key="19">
    <source>
        <dbReference type="EMBL" id="QES57426.1"/>
    </source>
</evidence>
<evidence type="ECO:0000256" key="2">
    <source>
        <dbReference type="ARBA" id="ARBA00001966"/>
    </source>
</evidence>
<evidence type="ECO:0000256" key="12">
    <source>
        <dbReference type="ARBA" id="ARBA00023012"/>
    </source>
</evidence>
<dbReference type="PROSITE" id="PS50109">
    <property type="entry name" value="HIS_KIN"/>
    <property type="match status" value="1"/>
</dbReference>
<dbReference type="OrthoDB" id="227596at2"/>
<feature type="transmembrane region" description="Helical" evidence="17">
    <location>
        <begin position="156"/>
        <end position="176"/>
    </location>
</feature>
<dbReference type="GO" id="GO:0005737">
    <property type="term" value="C:cytoplasm"/>
    <property type="evidence" value="ECO:0007669"/>
    <property type="project" value="UniProtKB-SubCell"/>
</dbReference>
<feature type="compositionally biased region" description="Pro residues" evidence="16">
    <location>
        <begin position="7"/>
        <end position="18"/>
    </location>
</feature>
<keyword evidence="11" id="KW-0408">Iron</keyword>
<keyword evidence="9" id="KW-0479">Metal-binding</keyword>
<evidence type="ECO:0000256" key="11">
    <source>
        <dbReference type="ARBA" id="ARBA00023004"/>
    </source>
</evidence>
<dbReference type="InterPro" id="IPR004358">
    <property type="entry name" value="Sig_transdc_His_kin-like_C"/>
</dbReference>
<dbReference type="Proteomes" id="UP000324101">
    <property type="component" value="Chromosome"/>
</dbReference>
<dbReference type="GO" id="GO:0046872">
    <property type="term" value="F:metal ion binding"/>
    <property type="evidence" value="ECO:0007669"/>
    <property type="project" value="UniProtKB-KW"/>
</dbReference>
<keyword evidence="7" id="KW-0963">Cytoplasm</keyword>
<keyword evidence="6" id="KW-0004">4Fe-4S</keyword>
<reference evidence="19 20" key="1">
    <citation type="submission" date="2018-05" db="EMBL/GenBank/DDBJ databases">
        <title>Streptomyces venezuelae.</title>
        <authorList>
            <person name="Kim W."/>
            <person name="Lee N."/>
            <person name="Cho B.-K."/>
        </authorList>
    </citation>
    <scope>NUCLEOTIDE SEQUENCE [LARGE SCALE GENOMIC DNA]</scope>
    <source>
        <strain evidence="19 20">ATCC 21018</strain>
    </source>
</reference>
<dbReference type="InterPro" id="IPR005467">
    <property type="entry name" value="His_kinase_dom"/>
</dbReference>
<evidence type="ECO:0000256" key="13">
    <source>
        <dbReference type="ARBA" id="ARBA00023014"/>
    </source>
</evidence>
<dbReference type="EMBL" id="CP029189">
    <property type="protein sequence ID" value="QES57426.1"/>
    <property type="molecule type" value="Genomic_DNA"/>
</dbReference>
<feature type="transmembrane region" description="Helical" evidence="17">
    <location>
        <begin position="30"/>
        <end position="51"/>
    </location>
</feature>
<comment type="catalytic activity">
    <reaction evidence="1">
        <text>ATP + protein L-histidine = ADP + protein N-phospho-L-histidine.</text>
        <dbReference type="EC" id="2.7.13.3"/>
    </reaction>
</comment>
<dbReference type="GO" id="GO:0016020">
    <property type="term" value="C:membrane"/>
    <property type="evidence" value="ECO:0007669"/>
    <property type="project" value="InterPro"/>
</dbReference>
<feature type="region of interest" description="Disordered" evidence="16">
    <location>
        <begin position="1"/>
        <end position="20"/>
    </location>
</feature>
<evidence type="ECO:0000256" key="6">
    <source>
        <dbReference type="ARBA" id="ARBA00022485"/>
    </source>
</evidence>
<comment type="cofactor">
    <cofactor evidence="2">
        <name>[4Fe-4S] cluster</name>
        <dbReference type="ChEBI" id="CHEBI:49883"/>
    </cofactor>
</comment>
<evidence type="ECO:0000313" key="20">
    <source>
        <dbReference type="Proteomes" id="UP000324101"/>
    </source>
</evidence>
<dbReference type="InterPro" id="IPR050482">
    <property type="entry name" value="Sensor_HK_TwoCompSys"/>
</dbReference>
<evidence type="ECO:0000259" key="18">
    <source>
        <dbReference type="PROSITE" id="PS50109"/>
    </source>
</evidence>
<dbReference type="EC" id="2.7.13.3" evidence="4"/>
<feature type="transmembrane region" description="Helical" evidence="17">
    <location>
        <begin position="126"/>
        <end position="150"/>
    </location>
</feature>
<evidence type="ECO:0000256" key="16">
    <source>
        <dbReference type="SAM" id="MobiDB-lite"/>
    </source>
</evidence>
<proteinExistence type="predicted"/>
<organism evidence="19 20">
    <name type="scientific">Streptomyces venezuelae</name>
    <dbReference type="NCBI Taxonomy" id="54571"/>
    <lineage>
        <taxon>Bacteria</taxon>
        <taxon>Bacillati</taxon>
        <taxon>Actinomycetota</taxon>
        <taxon>Actinomycetes</taxon>
        <taxon>Kitasatosporales</taxon>
        <taxon>Streptomycetaceae</taxon>
        <taxon>Streptomyces</taxon>
    </lineage>
</organism>
<dbReference type="PANTHER" id="PTHR24421:SF62">
    <property type="entry name" value="SENSORY TRANSDUCTION HISTIDINE KINASE"/>
    <property type="match status" value="1"/>
</dbReference>
<dbReference type="GO" id="GO:0046983">
    <property type="term" value="F:protein dimerization activity"/>
    <property type="evidence" value="ECO:0007669"/>
    <property type="project" value="InterPro"/>
</dbReference>
<dbReference type="InterPro" id="IPR011712">
    <property type="entry name" value="Sig_transdc_His_kin_sub3_dim/P"/>
</dbReference>
<dbReference type="PIRSF" id="PIRSF037434">
    <property type="entry name" value="STHK_ChrS"/>
    <property type="match status" value="1"/>
</dbReference>
<keyword evidence="12" id="KW-0902">Two-component regulatory system</keyword>
<accession>A0A5P2DQP9</accession>
<name>A0A5P2DQP9_STRVZ</name>
<dbReference type="RefSeq" id="WP_150260232.1">
    <property type="nucleotide sequence ID" value="NZ_CP029189.1"/>
</dbReference>
<evidence type="ECO:0000256" key="5">
    <source>
        <dbReference type="ARBA" id="ARBA00017322"/>
    </source>
</evidence>
<gene>
    <name evidence="19" type="ORF">DEJ51_27270</name>
</gene>
<keyword evidence="17" id="KW-0472">Membrane</keyword>
<evidence type="ECO:0000256" key="4">
    <source>
        <dbReference type="ARBA" id="ARBA00012438"/>
    </source>
</evidence>
<dbReference type="SMART" id="SM00387">
    <property type="entry name" value="HATPase_c"/>
    <property type="match status" value="1"/>
</dbReference>
<dbReference type="Pfam" id="PF07730">
    <property type="entry name" value="HisKA_3"/>
    <property type="match status" value="1"/>
</dbReference>
<keyword evidence="10 19" id="KW-0418">Kinase</keyword>
<dbReference type="PRINTS" id="PR00344">
    <property type="entry name" value="BCTRLSENSOR"/>
</dbReference>
<dbReference type="AlphaFoldDB" id="A0A5P2DQP9"/>
<sequence length="449" mass="46432">MTAPVSSAPPAPTAPPARPATRALTPVSKVLRLCLHALLFGLLALAATRAVTDSAPRAGWVIAACAVLAAVYAGGVRAPAVHSSPRAGALWLAGLGAAWAALLVVCPDGLWIAFPLYFLELHLLRLRWGVTAVAATACAAIAGFLAHSSAVTPGAFLGPLLGGAVAVATVLGYQALYRESERRRELIEELITTRAELAAAERGAGILAERERLAREIHDTLAQGLSSIQLLLRAAERALPEGAPALAHIGQAREAAQENLAEARRFVRALTPPDLERGSLAAALERLCTGVPGPRVRFSLVGSPRVLPTPYEVALLRIAQSALANVVRHARAGRAEITLTFMDASVTLDIVDDGHGFDPASASPGPAGSGDGGFGLPAMRSRAETLGGLFTVESDPGQGTAVAVTLPLPLENLENAETLGHVAHGAHVAHVGQVENTVHAQRPDAVEAL</sequence>
<keyword evidence="17" id="KW-0812">Transmembrane</keyword>
<keyword evidence="8" id="KW-0808">Transferase</keyword>
<dbReference type="SUPFAM" id="SSF55874">
    <property type="entry name" value="ATPase domain of HSP90 chaperone/DNA topoisomerase II/histidine kinase"/>
    <property type="match status" value="1"/>
</dbReference>
<dbReference type="Pfam" id="PF02518">
    <property type="entry name" value="HATPase_c"/>
    <property type="match status" value="1"/>
</dbReference>
<evidence type="ECO:0000256" key="9">
    <source>
        <dbReference type="ARBA" id="ARBA00022723"/>
    </source>
</evidence>
<evidence type="ECO:0000256" key="14">
    <source>
        <dbReference type="ARBA" id="ARBA00024827"/>
    </source>
</evidence>
<feature type="domain" description="Histidine kinase" evidence="18">
    <location>
        <begin position="315"/>
        <end position="410"/>
    </location>
</feature>
<evidence type="ECO:0000256" key="15">
    <source>
        <dbReference type="ARBA" id="ARBA00030800"/>
    </source>
</evidence>
<evidence type="ECO:0000256" key="3">
    <source>
        <dbReference type="ARBA" id="ARBA00004496"/>
    </source>
</evidence>
<comment type="function">
    <text evidence="14">Member of the two-component regulatory system NreB/NreC involved in the control of dissimilatory nitrate/nitrite reduction in response to oxygen. NreB functions as a direct oxygen sensor histidine kinase which is autophosphorylated, in the absence of oxygen, probably at the conserved histidine residue, and transfers its phosphate group probably to a conserved aspartate residue of NreC. NreB/NreC activates the expression of the nitrate (narGHJI) and nitrite (nir) reductase operons, as well as the putative nitrate transporter gene narT.</text>
</comment>
<feature type="transmembrane region" description="Helical" evidence="17">
    <location>
        <begin position="58"/>
        <end position="78"/>
    </location>
</feature>
<comment type="subcellular location">
    <subcellularLocation>
        <location evidence="3">Cytoplasm</location>
    </subcellularLocation>
</comment>
<evidence type="ECO:0000256" key="7">
    <source>
        <dbReference type="ARBA" id="ARBA00022490"/>
    </source>
</evidence>
<evidence type="ECO:0000256" key="1">
    <source>
        <dbReference type="ARBA" id="ARBA00000085"/>
    </source>
</evidence>
<evidence type="ECO:0000256" key="10">
    <source>
        <dbReference type="ARBA" id="ARBA00022777"/>
    </source>
</evidence>
<evidence type="ECO:0000256" key="17">
    <source>
        <dbReference type="SAM" id="Phobius"/>
    </source>
</evidence>
<dbReference type="Gene3D" id="3.30.565.10">
    <property type="entry name" value="Histidine kinase-like ATPase, C-terminal domain"/>
    <property type="match status" value="1"/>
</dbReference>
<keyword evidence="13" id="KW-0411">Iron-sulfur</keyword>
<feature type="transmembrane region" description="Helical" evidence="17">
    <location>
        <begin position="90"/>
        <end position="114"/>
    </location>
</feature>